<evidence type="ECO:0000313" key="4">
    <source>
        <dbReference type="Proteomes" id="UP000408482"/>
    </source>
</evidence>
<sequence>MKPKNHLLQEISHTGVYLEIIVLVTAAFSNMGTVFMEMLEKTGIFDHISSGMIYFYTNYFYTDLIDVIAIGIGILLLGVIPKRKKDVEKTDKQFIVSGVFAVFGASWIGLFCVQILEKVFSMTGYELSDHALTMPQGQLLSLVMISISCVITGPILEEILFRGIILKNMEKYGKMSAVFISAICFTIFHFNFLQIVTTFLIGILLGILTIETDSIKPAVIAHILNNAAVLLPDIWLESTTATYHNVAAILNISTIIIGMIGAIFFIYKSRKRICVIAKNEVMETGVSVKSKIFYVLKNPVMIVLIVLYIIEASYFLKQLIV</sequence>
<name>A0A564VFY6_9FIRM</name>
<keyword evidence="1" id="KW-1133">Transmembrane helix</keyword>
<dbReference type="InterPro" id="IPR003675">
    <property type="entry name" value="Rce1/LyrA-like_dom"/>
</dbReference>
<dbReference type="InterPro" id="IPR052710">
    <property type="entry name" value="CAAX_protease"/>
</dbReference>
<proteinExistence type="predicted"/>
<dbReference type="GO" id="GO:0080120">
    <property type="term" value="P:CAAX-box protein maturation"/>
    <property type="evidence" value="ECO:0007669"/>
    <property type="project" value="UniProtKB-ARBA"/>
</dbReference>
<keyword evidence="3" id="KW-0378">Hydrolase</keyword>
<protein>
    <submittedName>
        <fullName evidence="3">CAAX amino terminal protease self- immunity</fullName>
    </submittedName>
</protein>
<feature type="domain" description="CAAX prenyl protease 2/Lysostaphin resistance protein A-like" evidence="2">
    <location>
        <begin position="142"/>
        <end position="227"/>
    </location>
</feature>
<evidence type="ECO:0000256" key="1">
    <source>
        <dbReference type="SAM" id="Phobius"/>
    </source>
</evidence>
<keyword evidence="3" id="KW-0645">Protease</keyword>
<accession>A0A564VFY6</accession>
<organism evidence="3 4">
    <name type="scientific">Blautia luti</name>
    <dbReference type="NCBI Taxonomy" id="89014"/>
    <lineage>
        <taxon>Bacteria</taxon>
        <taxon>Bacillati</taxon>
        <taxon>Bacillota</taxon>
        <taxon>Clostridia</taxon>
        <taxon>Lachnospirales</taxon>
        <taxon>Lachnospiraceae</taxon>
        <taxon>Blautia</taxon>
    </lineage>
</organism>
<dbReference type="AlphaFoldDB" id="A0A564VFY6"/>
<feature type="transmembrane region" description="Helical" evidence="1">
    <location>
        <begin position="93"/>
        <end position="116"/>
    </location>
</feature>
<dbReference type="Pfam" id="PF02517">
    <property type="entry name" value="Rce1-like"/>
    <property type="match status" value="1"/>
</dbReference>
<dbReference type="GO" id="GO:0006508">
    <property type="term" value="P:proteolysis"/>
    <property type="evidence" value="ECO:0007669"/>
    <property type="project" value="UniProtKB-KW"/>
</dbReference>
<reference evidence="3 4" key="1">
    <citation type="submission" date="2019-07" db="EMBL/GenBank/DDBJ databases">
        <authorList>
            <person name="Hibberd C M."/>
            <person name="Gehrig L. J."/>
            <person name="Chang H.-W."/>
            <person name="Venkatesh S."/>
        </authorList>
    </citation>
    <scope>NUCLEOTIDE SEQUENCE [LARGE SCALE GENOMIC DNA]</scope>
    <source>
        <strain evidence="3">Blautia_luti_SSTS_Bg7063</strain>
    </source>
</reference>
<dbReference type="GO" id="GO:0004175">
    <property type="term" value="F:endopeptidase activity"/>
    <property type="evidence" value="ECO:0007669"/>
    <property type="project" value="UniProtKB-ARBA"/>
</dbReference>
<feature type="transmembrane region" description="Helical" evidence="1">
    <location>
        <begin position="299"/>
        <end position="316"/>
    </location>
</feature>
<dbReference type="PANTHER" id="PTHR36435">
    <property type="entry name" value="SLR1288 PROTEIN"/>
    <property type="match status" value="1"/>
</dbReference>
<dbReference type="Proteomes" id="UP000408482">
    <property type="component" value="Unassembled WGS sequence"/>
</dbReference>
<gene>
    <name evidence="3" type="ORF">RSSSTS7063_02280</name>
</gene>
<feature type="transmembrane region" description="Helical" evidence="1">
    <location>
        <begin position="177"/>
        <end position="210"/>
    </location>
</feature>
<evidence type="ECO:0000313" key="3">
    <source>
        <dbReference type="EMBL" id="VUX31390.1"/>
    </source>
</evidence>
<keyword evidence="1" id="KW-0472">Membrane</keyword>
<keyword evidence="1" id="KW-0812">Transmembrane</keyword>
<feature type="transmembrane region" description="Helical" evidence="1">
    <location>
        <begin position="246"/>
        <end position="267"/>
    </location>
</feature>
<feature type="transmembrane region" description="Helical" evidence="1">
    <location>
        <begin position="136"/>
        <end position="156"/>
    </location>
</feature>
<dbReference type="PANTHER" id="PTHR36435:SF1">
    <property type="entry name" value="CAAX AMINO TERMINAL PROTEASE FAMILY PROTEIN"/>
    <property type="match status" value="1"/>
</dbReference>
<dbReference type="RefSeq" id="WP_144092564.1">
    <property type="nucleotide sequence ID" value="NZ_CABHMX010000004.1"/>
</dbReference>
<evidence type="ECO:0000259" key="2">
    <source>
        <dbReference type="Pfam" id="PF02517"/>
    </source>
</evidence>
<feature type="transmembrane region" description="Helical" evidence="1">
    <location>
        <begin position="59"/>
        <end position="81"/>
    </location>
</feature>
<dbReference type="EMBL" id="CABHNW010000011">
    <property type="protein sequence ID" value="VUX31390.1"/>
    <property type="molecule type" value="Genomic_DNA"/>
</dbReference>
<keyword evidence="4" id="KW-1185">Reference proteome</keyword>
<feature type="transmembrane region" description="Helical" evidence="1">
    <location>
        <begin position="20"/>
        <end position="39"/>
    </location>
</feature>